<sequence length="45" mass="5411">MSLKSSENIRENTFHLKRIFNTLKEYRPVFKMGSSSSRFPVKYQK</sequence>
<evidence type="ECO:0000313" key="1">
    <source>
        <dbReference type="EMBL" id="KFM62582.1"/>
    </source>
</evidence>
<feature type="non-terminal residue" evidence="1">
    <location>
        <position position="45"/>
    </location>
</feature>
<accession>A0A087TBU3</accession>
<protein>
    <submittedName>
        <fullName evidence="1">Uncharacterized protein</fullName>
    </submittedName>
</protein>
<dbReference type="AlphaFoldDB" id="A0A087TBU3"/>
<evidence type="ECO:0000313" key="2">
    <source>
        <dbReference type="Proteomes" id="UP000054359"/>
    </source>
</evidence>
<keyword evidence="2" id="KW-1185">Reference proteome</keyword>
<organism evidence="1 2">
    <name type="scientific">Stegodyphus mimosarum</name>
    <name type="common">African social velvet spider</name>
    <dbReference type="NCBI Taxonomy" id="407821"/>
    <lineage>
        <taxon>Eukaryota</taxon>
        <taxon>Metazoa</taxon>
        <taxon>Ecdysozoa</taxon>
        <taxon>Arthropoda</taxon>
        <taxon>Chelicerata</taxon>
        <taxon>Arachnida</taxon>
        <taxon>Araneae</taxon>
        <taxon>Araneomorphae</taxon>
        <taxon>Entelegynae</taxon>
        <taxon>Eresoidea</taxon>
        <taxon>Eresidae</taxon>
        <taxon>Stegodyphus</taxon>
    </lineage>
</organism>
<dbReference type="EMBL" id="KK114501">
    <property type="protein sequence ID" value="KFM62582.1"/>
    <property type="molecule type" value="Genomic_DNA"/>
</dbReference>
<dbReference type="Proteomes" id="UP000054359">
    <property type="component" value="Unassembled WGS sequence"/>
</dbReference>
<gene>
    <name evidence="1" type="ORF">X975_04344</name>
</gene>
<proteinExistence type="predicted"/>
<name>A0A087TBU3_STEMI</name>
<reference evidence="1 2" key="1">
    <citation type="submission" date="2013-11" db="EMBL/GenBank/DDBJ databases">
        <title>Genome sequencing of Stegodyphus mimosarum.</title>
        <authorList>
            <person name="Bechsgaard J."/>
        </authorList>
    </citation>
    <scope>NUCLEOTIDE SEQUENCE [LARGE SCALE GENOMIC DNA]</scope>
</reference>